<evidence type="ECO:0000256" key="2">
    <source>
        <dbReference type="ARBA" id="ARBA00022490"/>
    </source>
</evidence>
<evidence type="ECO:0000256" key="3">
    <source>
        <dbReference type="ARBA" id="ARBA00022741"/>
    </source>
</evidence>
<dbReference type="RefSeq" id="XP_005809132.1">
    <property type="nucleotide sequence ID" value="XM_005809075.2"/>
</dbReference>
<keyword evidence="2" id="KW-0963">Cytoplasm</keyword>
<dbReference type="InParanoid" id="A0A3B5Q4C3"/>
<evidence type="ECO:0000256" key="6">
    <source>
        <dbReference type="RuleBase" id="RU004560"/>
    </source>
</evidence>
<proteinExistence type="inferred from homology"/>
<dbReference type="RefSeq" id="XP_023189613.1">
    <property type="nucleotide sequence ID" value="XM_023333845.1"/>
</dbReference>
<feature type="compositionally biased region" description="Gly residues" evidence="7">
    <location>
        <begin position="94"/>
        <end position="104"/>
    </location>
</feature>
<dbReference type="Pfam" id="PF00735">
    <property type="entry name" value="Septin"/>
    <property type="match status" value="1"/>
</dbReference>
<feature type="domain" description="Septin-type G" evidence="8">
    <location>
        <begin position="128"/>
        <end position="400"/>
    </location>
</feature>
<dbReference type="InterPro" id="IPR030379">
    <property type="entry name" value="G_SEPTIN_dom"/>
</dbReference>
<reference evidence="9" key="3">
    <citation type="submission" date="2025-08" db="UniProtKB">
        <authorList>
            <consortium name="Ensembl"/>
        </authorList>
    </citation>
    <scope>IDENTIFICATION</scope>
    <source>
        <strain evidence="9">JP 163 A</strain>
    </source>
</reference>
<organism evidence="9 10">
    <name type="scientific">Xiphophorus maculatus</name>
    <name type="common">Southern platyfish</name>
    <name type="synonym">Platypoecilus maculatus</name>
    <dbReference type="NCBI Taxonomy" id="8083"/>
    <lineage>
        <taxon>Eukaryota</taxon>
        <taxon>Metazoa</taxon>
        <taxon>Chordata</taxon>
        <taxon>Craniata</taxon>
        <taxon>Vertebrata</taxon>
        <taxon>Euteleostomi</taxon>
        <taxon>Actinopterygii</taxon>
        <taxon>Neopterygii</taxon>
        <taxon>Teleostei</taxon>
        <taxon>Neoteleostei</taxon>
        <taxon>Acanthomorphata</taxon>
        <taxon>Ovalentaria</taxon>
        <taxon>Atherinomorphae</taxon>
        <taxon>Cyprinodontiformes</taxon>
        <taxon>Poeciliidae</taxon>
        <taxon>Poeciliinae</taxon>
        <taxon>Xiphophorus</taxon>
    </lineage>
</organism>
<dbReference type="STRING" id="8083.ENSXMAP00000025672"/>
<name>A0A3B5Q4C3_XIPMA</name>
<evidence type="ECO:0000256" key="4">
    <source>
        <dbReference type="ARBA" id="ARBA00023134"/>
    </source>
</evidence>
<reference evidence="10" key="2">
    <citation type="journal article" date="2013" name="Nat. Genet.">
        <title>The genome of the platyfish, Xiphophorus maculatus, provides insights into evolutionary adaptation and several complex traits.</title>
        <authorList>
            <person name="Schartl M."/>
            <person name="Walter R.B."/>
            <person name="Shen Y."/>
            <person name="Garcia T."/>
            <person name="Catchen J."/>
            <person name="Amores A."/>
            <person name="Braasch I."/>
            <person name="Chalopin D."/>
            <person name="Volff J.N."/>
            <person name="Lesch K.P."/>
            <person name="Bisazza A."/>
            <person name="Minx P."/>
            <person name="Hillier L."/>
            <person name="Wilson R.K."/>
            <person name="Fuerstenberg S."/>
            <person name="Boore J."/>
            <person name="Searle S."/>
            <person name="Postlethwait J.H."/>
            <person name="Warren W.C."/>
        </authorList>
    </citation>
    <scope>NUCLEOTIDE SEQUENCE [LARGE SCALE GENOMIC DNA]</scope>
    <source>
        <strain evidence="10">JP 163 A</strain>
    </source>
</reference>
<dbReference type="KEGG" id="xma:102236096"/>
<dbReference type="AlphaFoldDB" id="A0A3B5Q4C3"/>
<evidence type="ECO:0000313" key="10">
    <source>
        <dbReference type="Proteomes" id="UP000002852"/>
    </source>
</evidence>
<evidence type="ECO:0000256" key="5">
    <source>
        <dbReference type="ARBA" id="ARBA00041105"/>
    </source>
</evidence>
<dbReference type="OrthoDB" id="416553at2759"/>
<dbReference type="GO" id="GO:0005737">
    <property type="term" value="C:cytoplasm"/>
    <property type="evidence" value="ECO:0007669"/>
    <property type="project" value="UniProtKB-SubCell"/>
</dbReference>
<dbReference type="GeneTree" id="ENSGT00940000158004"/>
<dbReference type="Ensembl" id="ENSXMAT00000038393.1">
    <property type="protein sequence ID" value="ENSXMAP00000025672.1"/>
    <property type="gene ID" value="ENSXMAG00000017559.2"/>
</dbReference>
<dbReference type="PROSITE" id="PS51719">
    <property type="entry name" value="G_SEPTIN"/>
    <property type="match status" value="1"/>
</dbReference>
<sequence>MSDIVPPEVRPKPAVPAKPPNVGTPSPSSPFPPQGPVVGAGGIVAPPPSAIPVPIGSHGPSHPVGHNVGHNVGHSVGHSSGHPGGHAPAHSAGHGHGGSHSSGGGSTLLGYIGIDTIIEQMRKKTMKTGFDFNIMVVGPSGLGKSTLVNTLFKSQVSRKSAGWSRDEKIPKTVEIKSVSHVIEEGGVKMKLTVVDTPGFGDQINNDNCWEPISKYINEQFEKFLKEEVNITRKKRIPDTRVHCCLYFIPPTGHSLRQLDVEFMKRLSHSVNIIPVIAKSDTMTVEERQEFKQRVRKELEMNGIEFYPQKEFDDDIEDKSDNDKIREMMPFAVVGSDKEYQVNGKRVLGRKTAWGIIEVENPNHCEFAQLRDFLIRSHLQDLKEVTHNIHYETYRAKRLNDNGGLHPITSNDTQESNL</sequence>
<protein>
    <recommendedName>
        <fullName evidence="5">Neuronal-specific septin-3</fullName>
    </recommendedName>
</protein>
<accession>A0A3B5Q4C3</accession>
<dbReference type="FunCoup" id="A0A3B5Q4C3">
    <property type="interactions" value="124"/>
</dbReference>
<keyword evidence="10" id="KW-1185">Reference proteome</keyword>
<dbReference type="InterPro" id="IPR027417">
    <property type="entry name" value="P-loop_NTPase"/>
</dbReference>
<dbReference type="CDD" id="cd01850">
    <property type="entry name" value="CDC_Septin"/>
    <property type="match status" value="1"/>
</dbReference>
<comment type="similarity">
    <text evidence="6">Belongs to the TRAFAC class TrmE-Era-EngA-EngB-Septin-like GTPase superfamily. Septin GTPase family.</text>
</comment>
<dbReference type="Proteomes" id="UP000002852">
    <property type="component" value="Unassembled WGS sequence"/>
</dbReference>
<dbReference type="SUPFAM" id="SSF52540">
    <property type="entry name" value="P-loop containing nucleoside triphosphate hydrolases"/>
    <property type="match status" value="1"/>
</dbReference>
<evidence type="ECO:0000256" key="1">
    <source>
        <dbReference type="ARBA" id="ARBA00004496"/>
    </source>
</evidence>
<evidence type="ECO:0000256" key="7">
    <source>
        <dbReference type="SAM" id="MobiDB-lite"/>
    </source>
</evidence>
<reference evidence="9" key="4">
    <citation type="submission" date="2025-09" db="UniProtKB">
        <authorList>
            <consortium name="Ensembl"/>
        </authorList>
    </citation>
    <scope>IDENTIFICATION</scope>
    <source>
        <strain evidence="9">JP 163 A</strain>
    </source>
</reference>
<comment type="subcellular location">
    <subcellularLocation>
        <location evidence="1">Cytoplasm</location>
    </subcellularLocation>
</comment>
<dbReference type="FunFam" id="3.40.50.300:FF:000387">
    <property type="entry name" value="neuronal-specific septin-3 isoform X1"/>
    <property type="match status" value="1"/>
</dbReference>
<dbReference type="InterPro" id="IPR016491">
    <property type="entry name" value="Septin"/>
</dbReference>
<evidence type="ECO:0000259" key="8">
    <source>
        <dbReference type="PROSITE" id="PS51719"/>
    </source>
</evidence>
<dbReference type="CTD" id="119956558"/>
<feature type="compositionally biased region" description="Low complexity" evidence="7">
    <location>
        <begin position="52"/>
        <end position="92"/>
    </location>
</feature>
<dbReference type="Gene3D" id="3.40.50.300">
    <property type="entry name" value="P-loop containing nucleotide triphosphate hydrolases"/>
    <property type="match status" value="1"/>
</dbReference>
<evidence type="ECO:0000313" key="9">
    <source>
        <dbReference type="Ensembl" id="ENSXMAP00000025672.1"/>
    </source>
</evidence>
<feature type="region of interest" description="Disordered" evidence="7">
    <location>
        <begin position="1"/>
        <end position="104"/>
    </location>
</feature>
<dbReference type="GeneID" id="102236096"/>
<dbReference type="PANTHER" id="PTHR18884">
    <property type="entry name" value="SEPTIN"/>
    <property type="match status" value="1"/>
</dbReference>
<reference evidence="10" key="1">
    <citation type="submission" date="2012-01" db="EMBL/GenBank/DDBJ databases">
        <authorList>
            <person name="Walter R."/>
            <person name="Schartl M."/>
            <person name="Warren W."/>
        </authorList>
    </citation>
    <scope>NUCLEOTIDE SEQUENCE [LARGE SCALE GENOMIC DNA]</scope>
    <source>
        <strain evidence="10">JP 163 A</strain>
    </source>
</reference>
<dbReference type="OMA" id="QCEFVYL"/>
<keyword evidence="3 6" id="KW-0547">Nucleotide-binding</keyword>
<keyword evidence="4 6" id="KW-0342">GTP-binding</keyword>
<dbReference type="GO" id="GO:0005525">
    <property type="term" value="F:GTP binding"/>
    <property type="evidence" value="ECO:0007669"/>
    <property type="project" value="UniProtKB-KW"/>
</dbReference>